<protein>
    <recommendedName>
        <fullName evidence="4">Reverse transcriptase domain-containing protein</fullName>
    </recommendedName>
</protein>
<feature type="region of interest" description="Disordered" evidence="1">
    <location>
        <begin position="1"/>
        <end position="42"/>
    </location>
</feature>
<accession>A0A8D0WBC3</accession>
<evidence type="ECO:0008006" key="4">
    <source>
        <dbReference type="Google" id="ProtNLM"/>
    </source>
</evidence>
<dbReference type="Ensembl" id="ENSSSCT00030041156.1">
    <property type="protein sequence ID" value="ENSSSCP00030018731.1"/>
    <property type="gene ID" value="ENSSSCG00030029622.1"/>
</dbReference>
<dbReference type="PANTHER" id="PTHR19446">
    <property type="entry name" value="REVERSE TRANSCRIPTASES"/>
    <property type="match status" value="1"/>
</dbReference>
<evidence type="ECO:0000256" key="1">
    <source>
        <dbReference type="SAM" id="MobiDB-lite"/>
    </source>
</evidence>
<dbReference type="AlphaFoldDB" id="A0A8D0WBC3"/>
<reference evidence="2" key="1">
    <citation type="submission" date="2025-08" db="UniProtKB">
        <authorList>
            <consortium name="Ensembl"/>
        </authorList>
    </citation>
    <scope>IDENTIFICATION</scope>
</reference>
<evidence type="ECO:0000313" key="2">
    <source>
        <dbReference type="Ensembl" id="ENSSSCP00030018731.1"/>
    </source>
</evidence>
<evidence type="ECO:0000313" key="3">
    <source>
        <dbReference type="Proteomes" id="UP000694570"/>
    </source>
</evidence>
<dbReference type="Proteomes" id="UP000694570">
    <property type="component" value="Unplaced"/>
</dbReference>
<organism evidence="2 3">
    <name type="scientific">Sus scrofa</name>
    <name type="common">Pig</name>
    <dbReference type="NCBI Taxonomy" id="9823"/>
    <lineage>
        <taxon>Eukaryota</taxon>
        <taxon>Metazoa</taxon>
        <taxon>Chordata</taxon>
        <taxon>Craniata</taxon>
        <taxon>Vertebrata</taxon>
        <taxon>Euteleostomi</taxon>
        <taxon>Mammalia</taxon>
        <taxon>Eutheria</taxon>
        <taxon>Laurasiatheria</taxon>
        <taxon>Artiodactyla</taxon>
        <taxon>Suina</taxon>
        <taxon>Suidae</taxon>
        <taxon>Sus</taxon>
    </lineage>
</organism>
<sequence length="312" mass="36737">MEMEESGSRTSDYTTNQQSSKPYGTGTKTDTDQWNRTESPANSSMTTYSQLIYDKGGKNIQWRKDSLFNKWCWENWTATWKRMKLVHFLTPYTKINSKWIKDLGIRPDTIKLLEENIGQTLSDISNSIIFSDLPLRVLMIKIKINKWDLLKLQSFCTAKETLNNIERQPTEWEKIFASESTDKGLNSKIYKHLLQLHTTKTNNPIKKWAEDLNRQFSKEDIQMAKKHMKRCSASLIIREMQIKTTLRDHLTPARMAIIQKAINSKCWRGCGEKGTLVHCWWECKLVQPLWKAVWRFLRKVKIELYLIQQSHS</sequence>
<feature type="compositionally biased region" description="Polar residues" evidence="1">
    <location>
        <begin position="8"/>
        <end position="28"/>
    </location>
</feature>
<proteinExistence type="predicted"/>
<name>A0A8D0WBC3_PIG</name>